<evidence type="ECO:0000259" key="2">
    <source>
        <dbReference type="Pfam" id="PF01636"/>
    </source>
</evidence>
<dbReference type="STRING" id="471514.AN477_14225"/>
<dbReference type="GO" id="GO:0009088">
    <property type="term" value="P:threonine biosynthetic process"/>
    <property type="evidence" value="ECO:0007669"/>
    <property type="project" value="TreeGrafter"/>
</dbReference>
<dbReference type="OrthoDB" id="9800774at2"/>
<dbReference type="GO" id="GO:0004413">
    <property type="term" value="F:homoserine kinase activity"/>
    <property type="evidence" value="ECO:0007669"/>
    <property type="project" value="TreeGrafter"/>
</dbReference>
<dbReference type="PANTHER" id="PTHR21064">
    <property type="entry name" value="AMINOGLYCOSIDE PHOSPHOTRANSFERASE DOMAIN-CONTAINING PROTEIN-RELATED"/>
    <property type="match status" value="1"/>
</dbReference>
<dbReference type="RefSeq" id="WP_054969827.1">
    <property type="nucleotide sequence ID" value="NZ_LJCO01000058.1"/>
</dbReference>
<dbReference type="Gene3D" id="3.90.1200.10">
    <property type="match status" value="1"/>
</dbReference>
<dbReference type="EMBL" id="LJCO01000058">
    <property type="protein sequence ID" value="KPV43087.1"/>
    <property type="molecule type" value="Genomic_DNA"/>
</dbReference>
<evidence type="ECO:0000256" key="1">
    <source>
        <dbReference type="ARBA" id="ARBA00038240"/>
    </source>
</evidence>
<protein>
    <recommendedName>
        <fullName evidence="2">Aminoglycoside phosphotransferase domain-containing protein</fullName>
    </recommendedName>
</protein>
<dbReference type="InterPro" id="IPR011009">
    <property type="entry name" value="Kinase-like_dom_sf"/>
</dbReference>
<name>A0A0P9CTU3_9BACL</name>
<accession>A0A0P9CTU3</accession>
<reference evidence="3 4" key="1">
    <citation type="submission" date="2015-09" db="EMBL/GenBank/DDBJ databases">
        <title>Draft genome sequence of Alicyclobacillus ferrooxydans DSM 22381.</title>
        <authorList>
            <person name="Hemp J."/>
        </authorList>
    </citation>
    <scope>NUCLEOTIDE SEQUENCE [LARGE SCALE GENOMIC DNA]</scope>
    <source>
        <strain evidence="3 4">TC-34</strain>
    </source>
</reference>
<comment type="similarity">
    <text evidence="1">Belongs to the pseudomonas-type ThrB family.</text>
</comment>
<gene>
    <name evidence="3" type="ORF">AN477_14225</name>
</gene>
<dbReference type="Gene3D" id="3.30.200.20">
    <property type="entry name" value="Phosphorylase Kinase, domain 1"/>
    <property type="match status" value="1"/>
</dbReference>
<dbReference type="AlphaFoldDB" id="A0A0P9CTU3"/>
<evidence type="ECO:0000313" key="4">
    <source>
        <dbReference type="Proteomes" id="UP000050482"/>
    </source>
</evidence>
<dbReference type="SUPFAM" id="SSF56112">
    <property type="entry name" value="Protein kinase-like (PK-like)"/>
    <property type="match status" value="1"/>
</dbReference>
<dbReference type="InterPro" id="IPR050249">
    <property type="entry name" value="Pseudomonas-type_ThrB"/>
</dbReference>
<comment type="caution">
    <text evidence="3">The sequence shown here is derived from an EMBL/GenBank/DDBJ whole genome shotgun (WGS) entry which is preliminary data.</text>
</comment>
<dbReference type="PANTHER" id="PTHR21064:SF6">
    <property type="entry name" value="AMINOGLYCOSIDE PHOSPHOTRANSFERASE DOMAIN-CONTAINING PROTEIN"/>
    <property type="match status" value="1"/>
</dbReference>
<keyword evidence="4" id="KW-1185">Reference proteome</keyword>
<dbReference type="PATRIC" id="fig|471514.4.peg.2215"/>
<dbReference type="InterPro" id="IPR002575">
    <property type="entry name" value="Aminoglycoside_PTrfase"/>
</dbReference>
<sequence>MNHYFPAMHSTFSSEALQDFVNTHYDVGSVVGCRLLTRGLNDTYRVDTERGRFVLRVYRTPWRSRTEVDYELDVLTYLNDCNIPVSAPVKNCAGTFTTEIAALEGTRLMTLFTYAKGSIPRLDPEISAEYGRTVAKIHQATDNFSSHYRRFNLDFQHLLYEPLERIRPTMTQYGGDVTYIESWIKTITAHVSIELLDFGFCHGDFHDWNTHLDEGILTVFDFDCCGKGFRAYDLAVFLWNLKTNYKGKETENWSSFLEGYREVRPLSEADLNAIPFFVAARRIWLAWIYLTNEDVWGTAIVNERFFQSFVDQLQEDERELGIPLTGLS</sequence>
<evidence type="ECO:0000313" key="3">
    <source>
        <dbReference type="EMBL" id="KPV43087.1"/>
    </source>
</evidence>
<dbReference type="Pfam" id="PF01636">
    <property type="entry name" value="APH"/>
    <property type="match status" value="1"/>
</dbReference>
<organism evidence="3 4">
    <name type="scientific">Alicyclobacillus ferrooxydans</name>
    <dbReference type="NCBI Taxonomy" id="471514"/>
    <lineage>
        <taxon>Bacteria</taxon>
        <taxon>Bacillati</taxon>
        <taxon>Bacillota</taxon>
        <taxon>Bacilli</taxon>
        <taxon>Bacillales</taxon>
        <taxon>Alicyclobacillaceae</taxon>
        <taxon>Alicyclobacillus</taxon>
    </lineage>
</organism>
<dbReference type="Proteomes" id="UP000050482">
    <property type="component" value="Unassembled WGS sequence"/>
</dbReference>
<feature type="domain" description="Aminoglycoside phosphotransferase" evidence="2">
    <location>
        <begin position="40"/>
        <end position="265"/>
    </location>
</feature>
<proteinExistence type="inferred from homology"/>